<dbReference type="PROSITE" id="PS00154">
    <property type="entry name" value="ATPASE_E1_E2"/>
    <property type="match status" value="1"/>
</dbReference>
<sequence length="1237" mass="133370">MAPARGNVTPSPAPQTATTSFLLSNLHCPTCVSSIKEALHVSGDGQVRWVSPNIVTSVVTVEHDPAASLRQMHRALEECGFEVCGITTSAGDISDLDLGEMRGESSNGTGAGPSNPVARPQQSMLSRWFMPSRLPARNPETLEAHLKSCAHCRGSEERHSRELGSQHHDFDKMQQIEITSHFDVASKDTCTSGSRPGTQPQSFVAVESSEVLPSNAIWRATVAIGGMTCAKCTNSITESLQDREWISSVTVSLISNSATVDLIDKDKVDDLISAIEDLGYEAVLDTVTSINNGKQKRRQGSDMWRATVSIEGMTCASCAGKIAEQMKKKEWVKDITVNLLSNSATVDFRGQENITKLVPAIEEIGFDAISDTVVSLDDPDDDEAPPPDNQRTVDIRIDGLYCPHCPTRVVKSLAGFRRQLEVLSAPTLQKKIMKIQYVPDAPAFTIRHILAAIDASDPSLKASLYHPPTLEERSKQMQRRHRRQILWRTVFSGVVAIPTFVIGIVYMSLLPMDKKHFMMDSWVSGINRTQISLFILATLVYFLGADVFHRRAIKEITALWRPGSRVPVLQRFLRFGSMNTLMSLGTTIAYISSICQMIAVAVAVKSKKAKKADDSNFYFDSVVFLTFFLLLGRLIESYSKSRTGEAVEALVKLRPTTATLVQGYGTEKERDEEVTADQLDHGDVVRVKSGASPPSDGVIVEGTSNFDESSLTGESRPVKKAPGDEVFSGTVNKEASVLVRITGTSGNSLLDQIVNIVREGQTKRAPIEQVADYLTSYFVPVITLVAVCTWLIWLGLGLGGALPKHYLETEGNGWVPFALQFSIAVFVVACPCGLGLAAPTAIFVGAGLAAKFGILAKGGGEAFQKASQIDCVVFDKTGTLTVGGEPSITDSEVYRRSDDEKAAVLAALRAVEENSSHPIAKAIVSFCKTDEKSSKVSVESMEEIPGKGMRAVFKDPTPGQLVELIVGNEALMEDFSVVIPSATSQKLFRWKQEAKSVALVATKSALNNDSPPLWALAATLAIADPIRPEAVPVIRALQGRGTQVWMLSGDNPTTAVAVAQQLGIAPDQVIAGVLPAGKAEKITFLQSTLKKRTGKNTESATERAMVAMVGDGINDSPALTTADVGIAIGSGSDVAISSADFVLMKSDLKAVVTLLDLSAAVLRRIKFNFGWAVVYNMIAIPVAAGAFFPIESNGEHVKLDPAWASLAMALSSISVVVSSLLLKTKILGYRERKLSSI</sequence>
<dbReference type="InterPro" id="IPR023214">
    <property type="entry name" value="HAD_sf"/>
</dbReference>
<evidence type="ECO:0000256" key="8">
    <source>
        <dbReference type="ARBA" id="ARBA00022989"/>
    </source>
</evidence>
<dbReference type="PANTHER" id="PTHR43520:SF32">
    <property type="entry name" value="COPPER RESISTANCE P-TYPE ATPASE (EUROFUNG)"/>
    <property type="match status" value="1"/>
</dbReference>
<comment type="similarity">
    <text evidence="2 10">Belongs to the cation transport ATPase (P-type) (TC 3.A.3) family. Type IB subfamily.</text>
</comment>
<dbReference type="InterPro" id="IPR023299">
    <property type="entry name" value="ATPase_P-typ_cyto_dom_N"/>
</dbReference>
<feature type="transmembrane region" description="Helical" evidence="10">
    <location>
        <begin position="581"/>
        <end position="604"/>
    </location>
</feature>
<feature type="domain" description="HMA" evidence="12">
    <location>
        <begin position="304"/>
        <end position="369"/>
    </location>
</feature>
<comment type="subcellular location">
    <subcellularLocation>
        <location evidence="1">Membrane</location>
        <topology evidence="1">Multi-pass membrane protein</topology>
    </subcellularLocation>
</comment>
<dbReference type="Gene3D" id="3.40.1110.10">
    <property type="entry name" value="Calcium-transporting ATPase, cytoplasmic domain N"/>
    <property type="match status" value="1"/>
</dbReference>
<proteinExistence type="inferred from homology"/>
<dbReference type="InterPro" id="IPR027256">
    <property type="entry name" value="P-typ_ATPase_IB"/>
</dbReference>
<dbReference type="InterPro" id="IPR023298">
    <property type="entry name" value="ATPase_P-typ_TM_dom_sf"/>
</dbReference>
<dbReference type="CDD" id="cd00371">
    <property type="entry name" value="HMA"/>
    <property type="match status" value="3"/>
</dbReference>
<dbReference type="NCBIfam" id="TIGR01494">
    <property type="entry name" value="ATPase_P-type"/>
    <property type="match status" value="1"/>
</dbReference>
<dbReference type="SUPFAM" id="SSF56784">
    <property type="entry name" value="HAD-like"/>
    <property type="match status" value="1"/>
</dbReference>
<evidence type="ECO:0000256" key="4">
    <source>
        <dbReference type="ARBA" id="ARBA00022723"/>
    </source>
</evidence>
<feature type="domain" description="HMA" evidence="12">
    <location>
        <begin position="218"/>
        <end position="283"/>
    </location>
</feature>
<feature type="transmembrane region" description="Helical" evidence="10">
    <location>
        <begin position="773"/>
        <end position="797"/>
    </location>
</feature>
<dbReference type="InterPro" id="IPR036412">
    <property type="entry name" value="HAD-like_sf"/>
</dbReference>
<keyword evidence="8 10" id="KW-1133">Transmembrane helix</keyword>
<dbReference type="GO" id="GO:0016887">
    <property type="term" value="F:ATP hydrolysis activity"/>
    <property type="evidence" value="ECO:0007669"/>
    <property type="project" value="InterPro"/>
</dbReference>
<dbReference type="GO" id="GO:0016020">
    <property type="term" value="C:membrane"/>
    <property type="evidence" value="ECO:0007669"/>
    <property type="project" value="UniProtKB-SubCell"/>
</dbReference>
<dbReference type="Pfam" id="PF00403">
    <property type="entry name" value="HMA"/>
    <property type="match status" value="3"/>
</dbReference>
<organism evidence="13 14">
    <name type="scientific">Cladorrhinum samala</name>
    <dbReference type="NCBI Taxonomy" id="585594"/>
    <lineage>
        <taxon>Eukaryota</taxon>
        <taxon>Fungi</taxon>
        <taxon>Dikarya</taxon>
        <taxon>Ascomycota</taxon>
        <taxon>Pezizomycotina</taxon>
        <taxon>Sordariomycetes</taxon>
        <taxon>Sordariomycetidae</taxon>
        <taxon>Sordariales</taxon>
        <taxon>Podosporaceae</taxon>
        <taxon>Cladorrhinum</taxon>
    </lineage>
</organism>
<feature type="transmembrane region" description="Helical" evidence="10">
    <location>
        <begin position="817"/>
        <end position="850"/>
    </location>
</feature>
<reference evidence="13" key="2">
    <citation type="submission" date="2023-06" db="EMBL/GenBank/DDBJ databases">
        <authorList>
            <consortium name="Lawrence Berkeley National Laboratory"/>
            <person name="Mondo S.J."/>
            <person name="Hensen N."/>
            <person name="Bonometti L."/>
            <person name="Westerberg I."/>
            <person name="Brannstrom I.O."/>
            <person name="Guillou S."/>
            <person name="Cros-Aarteil S."/>
            <person name="Calhoun S."/>
            <person name="Haridas S."/>
            <person name="Kuo A."/>
            <person name="Pangilinan J."/>
            <person name="Riley R."/>
            <person name="Labutti K."/>
            <person name="Andreopoulos B."/>
            <person name="Lipzen A."/>
            <person name="Chen C."/>
            <person name="Yanf M."/>
            <person name="Daum C."/>
            <person name="Ng V."/>
            <person name="Clum A."/>
            <person name="Steindorff A."/>
            <person name="Ohm R."/>
            <person name="Martin F."/>
            <person name="Silar P."/>
            <person name="Natvig D."/>
            <person name="Lalanne C."/>
            <person name="Gautier V."/>
            <person name="Ament-Velasquez S.L."/>
            <person name="Kruys A."/>
            <person name="Hutchinson M.I."/>
            <person name="Powell A.J."/>
            <person name="Barry K."/>
            <person name="Miller A.N."/>
            <person name="Grigoriev I.V."/>
            <person name="Debuchy R."/>
            <person name="Gladieux P."/>
            <person name="Thoren M.H."/>
            <person name="Johannesson H."/>
        </authorList>
    </citation>
    <scope>NUCLEOTIDE SEQUENCE</scope>
    <source>
        <strain evidence="13">PSN324</strain>
    </source>
</reference>
<dbReference type="Gene3D" id="3.40.50.1000">
    <property type="entry name" value="HAD superfamily/HAD-like"/>
    <property type="match status" value="1"/>
</dbReference>
<evidence type="ECO:0000256" key="1">
    <source>
        <dbReference type="ARBA" id="ARBA00004141"/>
    </source>
</evidence>
<dbReference type="InterPro" id="IPR044492">
    <property type="entry name" value="P_typ_ATPase_HD_dom"/>
</dbReference>
<feature type="transmembrane region" description="Helical" evidence="10">
    <location>
        <begin position="1202"/>
        <end position="1222"/>
    </location>
</feature>
<feature type="transmembrane region" description="Helical" evidence="10">
    <location>
        <begin position="485"/>
        <end position="509"/>
    </location>
</feature>
<dbReference type="GO" id="GO:0043682">
    <property type="term" value="F:P-type divalent copper transporter activity"/>
    <property type="evidence" value="ECO:0007669"/>
    <property type="project" value="TreeGrafter"/>
</dbReference>
<dbReference type="InterPro" id="IPR059000">
    <property type="entry name" value="ATPase_P-type_domA"/>
</dbReference>
<evidence type="ECO:0000256" key="3">
    <source>
        <dbReference type="ARBA" id="ARBA00022692"/>
    </source>
</evidence>
<evidence type="ECO:0000313" key="13">
    <source>
        <dbReference type="EMBL" id="KAK4456380.1"/>
    </source>
</evidence>
<evidence type="ECO:0000256" key="6">
    <source>
        <dbReference type="ARBA" id="ARBA00022840"/>
    </source>
</evidence>
<keyword evidence="6 10" id="KW-0067">ATP-binding</keyword>
<evidence type="ECO:0000256" key="11">
    <source>
        <dbReference type="SAM" id="MobiDB-lite"/>
    </source>
</evidence>
<dbReference type="Gene3D" id="3.30.70.100">
    <property type="match status" value="3"/>
</dbReference>
<evidence type="ECO:0000256" key="5">
    <source>
        <dbReference type="ARBA" id="ARBA00022741"/>
    </source>
</evidence>
<dbReference type="AlphaFoldDB" id="A0AAV9H9F1"/>
<dbReference type="EMBL" id="MU865240">
    <property type="protein sequence ID" value="KAK4456380.1"/>
    <property type="molecule type" value="Genomic_DNA"/>
</dbReference>
<evidence type="ECO:0000313" key="14">
    <source>
        <dbReference type="Proteomes" id="UP001321749"/>
    </source>
</evidence>
<reference evidence="13" key="1">
    <citation type="journal article" date="2023" name="Mol. Phylogenet. Evol.">
        <title>Genome-scale phylogeny and comparative genomics of the fungal order Sordariales.</title>
        <authorList>
            <person name="Hensen N."/>
            <person name="Bonometti L."/>
            <person name="Westerberg I."/>
            <person name="Brannstrom I.O."/>
            <person name="Guillou S."/>
            <person name="Cros-Aarteil S."/>
            <person name="Calhoun S."/>
            <person name="Haridas S."/>
            <person name="Kuo A."/>
            <person name="Mondo S."/>
            <person name="Pangilinan J."/>
            <person name="Riley R."/>
            <person name="LaButti K."/>
            <person name="Andreopoulos B."/>
            <person name="Lipzen A."/>
            <person name="Chen C."/>
            <person name="Yan M."/>
            <person name="Daum C."/>
            <person name="Ng V."/>
            <person name="Clum A."/>
            <person name="Steindorff A."/>
            <person name="Ohm R.A."/>
            <person name="Martin F."/>
            <person name="Silar P."/>
            <person name="Natvig D.O."/>
            <person name="Lalanne C."/>
            <person name="Gautier V."/>
            <person name="Ament-Velasquez S.L."/>
            <person name="Kruys A."/>
            <person name="Hutchinson M.I."/>
            <person name="Powell A.J."/>
            <person name="Barry K."/>
            <person name="Miller A.N."/>
            <person name="Grigoriev I.V."/>
            <person name="Debuchy R."/>
            <person name="Gladieux P."/>
            <person name="Hiltunen Thoren M."/>
            <person name="Johannesson H."/>
        </authorList>
    </citation>
    <scope>NUCLEOTIDE SEQUENCE</scope>
    <source>
        <strain evidence="13">PSN324</strain>
    </source>
</reference>
<feature type="transmembrane region" description="Helical" evidence="10">
    <location>
        <begin position="1169"/>
        <end position="1190"/>
    </location>
</feature>
<protein>
    <submittedName>
        <fullName evidence="13">E1-E2 ATPase-domain-containing protein</fullName>
    </submittedName>
</protein>
<feature type="transmembrane region" description="Helical" evidence="10">
    <location>
        <begin position="529"/>
        <end position="548"/>
    </location>
</feature>
<keyword evidence="7" id="KW-1278">Translocase</keyword>
<dbReference type="GO" id="GO:0005524">
    <property type="term" value="F:ATP binding"/>
    <property type="evidence" value="ECO:0007669"/>
    <property type="project" value="UniProtKB-UniRule"/>
</dbReference>
<evidence type="ECO:0000259" key="12">
    <source>
        <dbReference type="PROSITE" id="PS50846"/>
    </source>
</evidence>
<feature type="region of interest" description="Disordered" evidence="11">
    <location>
        <begin position="100"/>
        <end position="120"/>
    </location>
</feature>
<dbReference type="InterPro" id="IPR018303">
    <property type="entry name" value="ATPase_P-typ_P_site"/>
</dbReference>
<dbReference type="FunFam" id="3.30.70.100:FF:000001">
    <property type="entry name" value="ATPase copper transporting beta"/>
    <property type="match status" value="2"/>
</dbReference>
<evidence type="ECO:0000256" key="10">
    <source>
        <dbReference type="RuleBase" id="RU362081"/>
    </source>
</evidence>
<name>A0AAV9H9F1_9PEZI</name>
<dbReference type="SFLD" id="SFLDS00003">
    <property type="entry name" value="Haloacid_Dehalogenase"/>
    <property type="match status" value="1"/>
</dbReference>
<dbReference type="SFLD" id="SFLDG00002">
    <property type="entry name" value="C1.7:_P-type_atpase_like"/>
    <property type="match status" value="1"/>
</dbReference>
<dbReference type="SFLD" id="SFLDF00027">
    <property type="entry name" value="p-type_atpase"/>
    <property type="match status" value="1"/>
</dbReference>
<dbReference type="SUPFAM" id="SSF81653">
    <property type="entry name" value="Calcium ATPase, transduction domain A"/>
    <property type="match status" value="1"/>
</dbReference>
<dbReference type="GO" id="GO:0005507">
    <property type="term" value="F:copper ion binding"/>
    <property type="evidence" value="ECO:0007669"/>
    <property type="project" value="TreeGrafter"/>
</dbReference>
<dbReference type="InterPro" id="IPR001757">
    <property type="entry name" value="P_typ_ATPase"/>
</dbReference>
<dbReference type="InterPro" id="IPR006121">
    <property type="entry name" value="HMA_dom"/>
</dbReference>
<feature type="domain" description="HMA" evidence="12">
    <location>
        <begin position="17"/>
        <end position="84"/>
    </location>
</feature>
<dbReference type="PRINTS" id="PR00119">
    <property type="entry name" value="CATATPASE"/>
</dbReference>
<dbReference type="GO" id="GO:0055070">
    <property type="term" value="P:copper ion homeostasis"/>
    <property type="evidence" value="ECO:0007669"/>
    <property type="project" value="TreeGrafter"/>
</dbReference>
<dbReference type="InterPro" id="IPR036163">
    <property type="entry name" value="HMA_dom_sf"/>
</dbReference>
<evidence type="ECO:0000256" key="7">
    <source>
        <dbReference type="ARBA" id="ARBA00022967"/>
    </source>
</evidence>
<dbReference type="PROSITE" id="PS50846">
    <property type="entry name" value="HMA_2"/>
    <property type="match status" value="3"/>
</dbReference>
<dbReference type="SUPFAM" id="SSF81665">
    <property type="entry name" value="Calcium ATPase, transmembrane domain M"/>
    <property type="match status" value="1"/>
</dbReference>
<dbReference type="CDD" id="cd02094">
    <property type="entry name" value="P-type_ATPase_Cu-like"/>
    <property type="match status" value="1"/>
</dbReference>
<dbReference type="PANTHER" id="PTHR43520">
    <property type="entry name" value="ATP7, ISOFORM B"/>
    <property type="match status" value="1"/>
</dbReference>
<dbReference type="Gene3D" id="2.70.150.10">
    <property type="entry name" value="Calcium-transporting ATPase, cytoplasmic transduction domain A"/>
    <property type="match status" value="1"/>
</dbReference>
<dbReference type="InterPro" id="IPR008250">
    <property type="entry name" value="ATPase_P-typ_transduc_dom_A_sf"/>
</dbReference>
<accession>A0AAV9H9F1</accession>
<dbReference type="Proteomes" id="UP001321749">
    <property type="component" value="Unassembled WGS sequence"/>
</dbReference>
<dbReference type="SUPFAM" id="SSF55008">
    <property type="entry name" value="HMA, heavy metal-associated domain"/>
    <property type="match status" value="3"/>
</dbReference>
<feature type="transmembrane region" description="Helical" evidence="10">
    <location>
        <begin position="616"/>
        <end position="635"/>
    </location>
</feature>
<evidence type="ECO:0000256" key="2">
    <source>
        <dbReference type="ARBA" id="ARBA00006024"/>
    </source>
</evidence>
<dbReference type="FunFam" id="2.70.150.10:FF:000068">
    <property type="entry name" value="Copper resistance-associated P-type ATPase"/>
    <property type="match status" value="1"/>
</dbReference>
<dbReference type="NCBIfam" id="TIGR01525">
    <property type="entry name" value="ATPase-IB_hvy"/>
    <property type="match status" value="1"/>
</dbReference>
<dbReference type="PRINTS" id="PR00120">
    <property type="entry name" value="HATPASE"/>
</dbReference>
<keyword evidence="5 10" id="KW-0547">Nucleotide-binding</keyword>
<keyword evidence="14" id="KW-1185">Reference proteome</keyword>
<evidence type="ECO:0000256" key="9">
    <source>
        <dbReference type="ARBA" id="ARBA00023136"/>
    </source>
</evidence>
<gene>
    <name evidence="13" type="ORF">QBC42DRAFT_324177</name>
</gene>
<dbReference type="Pfam" id="PF00122">
    <property type="entry name" value="E1-E2_ATPase"/>
    <property type="match status" value="1"/>
</dbReference>
<dbReference type="Pfam" id="PF00702">
    <property type="entry name" value="Hydrolase"/>
    <property type="match status" value="1"/>
</dbReference>
<comment type="caution">
    <text evidence="13">The sequence shown here is derived from an EMBL/GenBank/DDBJ whole genome shotgun (WGS) entry which is preliminary data.</text>
</comment>
<keyword evidence="4 10" id="KW-0479">Metal-binding</keyword>
<keyword evidence="9 10" id="KW-0472">Membrane</keyword>
<keyword evidence="3 10" id="KW-0812">Transmembrane</keyword>